<dbReference type="EMBL" id="JNSL01000136">
    <property type="protein sequence ID" value="KGA14767.1"/>
    <property type="molecule type" value="Genomic_DNA"/>
</dbReference>
<dbReference type="Gene3D" id="3.30.530.20">
    <property type="match status" value="1"/>
</dbReference>
<dbReference type="InterPro" id="IPR019587">
    <property type="entry name" value="Polyketide_cyclase/dehydratase"/>
</dbReference>
<dbReference type="SUPFAM" id="SSF55961">
    <property type="entry name" value="Bet v1-like"/>
    <property type="match status" value="1"/>
</dbReference>
<reference evidence="1" key="1">
    <citation type="submission" date="2014-06" db="EMBL/GenBank/DDBJ databases">
        <title>Key roles for freshwater Actinobacteria revealed by deep metagenomic sequencing.</title>
        <authorList>
            <person name="Ghai R."/>
            <person name="Mizuno C.M."/>
            <person name="Picazo A."/>
            <person name="Camacho A."/>
            <person name="Rodriguez-Valera F."/>
        </authorList>
    </citation>
    <scope>NUCLEOTIDE SEQUENCE</scope>
</reference>
<gene>
    <name evidence="1" type="ORF">GM51_16415</name>
</gene>
<protein>
    <recommendedName>
        <fullName evidence="2">Cyclase</fullName>
    </recommendedName>
</protein>
<evidence type="ECO:0000313" key="1">
    <source>
        <dbReference type="EMBL" id="KGA14767.1"/>
    </source>
</evidence>
<sequence>MKLGDEVTVHINATPHQVWELISDVTQIGRYSPETFEAEWLDGATGPAVGARFRGHVKRNQKGPTYWTKCYVTACEPGKEFAFGVGEPGKAAINWGYRLAPGVNGGTDATEFFELAPKLPMKIYWTLLGWTRGKTNRNGMKTTLDRIKAAVEGGPTS</sequence>
<proteinExistence type="predicted"/>
<accession>A0A094PUE3</accession>
<comment type="caution">
    <text evidence="1">The sequence shown here is derived from an EMBL/GenBank/DDBJ whole genome shotgun (WGS) entry which is preliminary data.</text>
</comment>
<dbReference type="AlphaFoldDB" id="A0A094PUE3"/>
<evidence type="ECO:0008006" key="2">
    <source>
        <dbReference type="Google" id="ProtNLM"/>
    </source>
</evidence>
<dbReference type="Pfam" id="PF10604">
    <property type="entry name" value="Polyketide_cyc2"/>
    <property type="match status" value="1"/>
</dbReference>
<dbReference type="InterPro" id="IPR023393">
    <property type="entry name" value="START-like_dom_sf"/>
</dbReference>
<name>A0A094PUE3_9ZZZZ</name>
<dbReference type="CDD" id="cd07812">
    <property type="entry name" value="SRPBCC"/>
    <property type="match status" value="1"/>
</dbReference>
<organism evidence="1">
    <name type="scientific">freshwater metagenome</name>
    <dbReference type="NCBI Taxonomy" id="449393"/>
    <lineage>
        <taxon>unclassified sequences</taxon>
        <taxon>metagenomes</taxon>
        <taxon>ecological metagenomes</taxon>
    </lineage>
</organism>